<gene>
    <name evidence="5" type="ORF">ABR85_03950</name>
</gene>
<accession>A0A0R2T6V3</accession>
<evidence type="ECO:0000256" key="2">
    <source>
        <dbReference type="ARBA" id="ARBA00022729"/>
    </source>
</evidence>
<dbReference type="Gene3D" id="1.10.439.10">
    <property type="entry name" value="Penicillin Amidohydrolase, domain 1"/>
    <property type="match status" value="1"/>
</dbReference>
<proteinExistence type="inferred from homology"/>
<dbReference type="InterPro" id="IPR043147">
    <property type="entry name" value="Penicillin_amidase_A-knob"/>
</dbReference>
<dbReference type="InterPro" id="IPR002692">
    <property type="entry name" value="S45"/>
</dbReference>
<name>A0A0R2T6V3_9GAMM</name>
<comment type="caution">
    <text evidence="5">The sequence shown here is derived from an EMBL/GenBank/DDBJ whole genome shotgun (WGS) entry which is preliminary data.</text>
</comment>
<comment type="similarity">
    <text evidence="1">Belongs to the peptidase S45 family.</text>
</comment>
<dbReference type="InterPro" id="IPR029055">
    <property type="entry name" value="Ntn_hydrolases_N"/>
</dbReference>
<dbReference type="Gene3D" id="3.60.20.10">
    <property type="entry name" value="Glutamine Phosphoribosylpyrophosphate, subunit 1, domain 1"/>
    <property type="match status" value="1"/>
</dbReference>
<dbReference type="Proteomes" id="UP000051242">
    <property type="component" value="Unassembled WGS sequence"/>
</dbReference>
<evidence type="ECO:0008006" key="7">
    <source>
        <dbReference type="Google" id="ProtNLM"/>
    </source>
</evidence>
<dbReference type="Gene3D" id="2.30.120.10">
    <property type="match status" value="1"/>
</dbReference>
<keyword evidence="4" id="KW-0865">Zymogen</keyword>
<reference evidence="5 6" key="1">
    <citation type="submission" date="2015-10" db="EMBL/GenBank/DDBJ databases">
        <title>Metagenome-Assembled Genomes uncover a global brackish microbiome.</title>
        <authorList>
            <person name="Hugerth L.W."/>
            <person name="Larsson J."/>
            <person name="Alneberg J."/>
            <person name="Lindh M.V."/>
            <person name="Legrand C."/>
            <person name="Pinhassi J."/>
            <person name="Andersson A.F."/>
        </authorList>
    </citation>
    <scope>NUCLEOTIDE SEQUENCE [LARGE SCALE GENOMIC DNA]</scope>
    <source>
        <strain evidence="5">BACL22 MAG-120619-bin3</strain>
    </source>
</reference>
<keyword evidence="2" id="KW-0732">Signal</keyword>
<protein>
    <recommendedName>
        <fullName evidence="7">Acyl-homoserine-lactone acylase</fullName>
    </recommendedName>
</protein>
<dbReference type="Gene3D" id="1.10.1400.10">
    <property type="match status" value="1"/>
</dbReference>
<evidence type="ECO:0000313" key="5">
    <source>
        <dbReference type="EMBL" id="KRO82972.1"/>
    </source>
</evidence>
<organism evidence="5 6">
    <name type="scientific">OM182 bacterium BACL3 MAG-120619-bin3</name>
    <dbReference type="NCBI Taxonomy" id="1655593"/>
    <lineage>
        <taxon>Bacteria</taxon>
        <taxon>Pseudomonadati</taxon>
        <taxon>Pseudomonadota</taxon>
        <taxon>Gammaproteobacteria</taxon>
        <taxon>OMG group</taxon>
        <taxon>OM182 clade</taxon>
    </lineage>
</organism>
<dbReference type="GO" id="GO:0016811">
    <property type="term" value="F:hydrolase activity, acting on carbon-nitrogen (but not peptide) bonds, in linear amides"/>
    <property type="evidence" value="ECO:0007669"/>
    <property type="project" value="InterPro"/>
</dbReference>
<dbReference type="Pfam" id="PF01804">
    <property type="entry name" value="Penicil_amidase"/>
    <property type="match status" value="1"/>
</dbReference>
<evidence type="ECO:0000256" key="3">
    <source>
        <dbReference type="ARBA" id="ARBA00022801"/>
    </source>
</evidence>
<dbReference type="GO" id="GO:0017000">
    <property type="term" value="P:antibiotic biosynthetic process"/>
    <property type="evidence" value="ECO:0007669"/>
    <property type="project" value="InterPro"/>
</dbReference>
<dbReference type="PANTHER" id="PTHR34218">
    <property type="entry name" value="PEPTIDASE S45 PENICILLIN AMIDASE"/>
    <property type="match status" value="1"/>
</dbReference>
<sequence>MTRLDKTEGKRVDGTRIGLAPLKLAAALSLSALVACAPDESVSNDEASALSNAMKETVDVRWTEHGIPHITAQTWEGLGFGFAHSVAQNGVCVLAKELITVNGELSKYFGAENGNVNSDAFHRALLNDAKIDQYLGASSDDSNAMDSGYARGYNRYIDTHADQLPASCAGAEWVKPIDERDLARLAIGVGIRYGLGRVTDQIATAAPNQAIAALKPIDLTLDVEKIGSNAYAFGSELTDTGRGILLGNPHYPWQGPSRFHMAHLTLPGEIDFMGVGLIATPRLAIGFNDTIAWSHTVSTALRFTFFRLDLVPGNAMAYSVGDEERAIEAIEVAVETDAGIENRTVYLTHLGPVVAGPNTPWDDQHVYVMRDVNYENYRTGDQYAAMQRATDVTQLRQALADHQGAAFVNTIAADKAGGALYADMSAIPNVSVELISRCAVDQSAGARITTLNGSDPSCDWQVDASAAAPGLMPPSQQPSLITTTYAGNSNDSYWLSNPAMRLEGYSPIIGDENAQRTLRTRSGLKFVEEVVAAGEKFDQATVENLLFSHRHYGAELFLDEVLEVCADDTSLAEACAVLAYWDRQQTIESRGAHVFNEFFSETKQLSAYYAVPFDNADPVHTPRGLTINDAATREAILAALHVAVDRITGAGIALDARWGDVQFEIRNGEKIGIPGGDGRAGMFSVISARFDGGNGGYTPIVTGNSYIQSVTWNEDGSPNARAILTYSQSPEPDSPFYADQTKIYSQSEWIDMPFTDEQIAAKLVREETLEM</sequence>
<dbReference type="AlphaFoldDB" id="A0A0R2T6V3"/>
<dbReference type="PANTHER" id="PTHR34218:SF3">
    <property type="entry name" value="ACYL-HOMOSERINE LACTONE ACYLASE PVDQ"/>
    <property type="match status" value="1"/>
</dbReference>
<dbReference type="InterPro" id="IPR023343">
    <property type="entry name" value="Penicillin_amidase_dom1"/>
</dbReference>
<dbReference type="EMBL" id="LICD01000026">
    <property type="protein sequence ID" value="KRO82972.1"/>
    <property type="molecule type" value="Genomic_DNA"/>
</dbReference>
<evidence type="ECO:0000256" key="4">
    <source>
        <dbReference type="ARBA" id="ARBA00023145"/>
    </source>
</evidence>
<evidence type="ECO:0000313" key="6">
    <source>
        <dbReference type="Proteomes" id="UP000051242"/>
    </source>
</evidence>
<keyword evidence="3" id="KW-0378">Hydrolase</keyword>
<dbReference type="SUPFAM" id="SSF56235">
    <property type="entry name" value="N-terminal nucleophile aminohydrolases (Ntn hydrolases)"/>
    <property type="match status" value="1"/>
</dbReference>
<evidence type="ECO:0000256" key="1">
    <source>
        <dbReference type="ARBA" id="ARBA00006586"/>
    </source>
</evidence>
<dbReference type="InterPro" id="IPR043146">
    <property type="entry name" value="Penicillin_amidase_N_B-knob"/>
</dbReference>